<proteinExistence type="predicted"/>
<keyword evidence="3" id="KW-1185">Reference proteome</keyword>
<evidence type="ECO:0000313" key="2">
    <source>
        <dbReference type="EMBL" id="GBM48238.1"/>
    </source>
</evidence>
<dbReference type="EMBL" id="BGPR01098194">
    <property type="protein sequence ID" value="GBM48238.1"/>
    <property type="molecule type" value="Genomic_DNA"/>
</dbReference>
<feature type="compositionally biased region" description="Polar residues" evidence="1">
    <location>
        <begin position="54"/>
        <end position="67"/>
    </location>
</feature>
<accession>A0A4Y2G6K0</accession>
<name>A0A4Y2G6K0_ARAVE</name>
<evidence type="ECO:0000256" key="1">
    <source>
        <dbReference type="SAM" id="MobiDB-lite"/>
    </source>
</evidence>
<sequence>MATAQRTQKEVTQPHTINVTQPAARTCLLIQRLVIHKLVMYVGRKGSDNEDDTSATPPSKFSHYTNNRTFDHDGFNYPWSHTQVEQSPF</sequence>
<dbReference type="AlphaFoldDB" id="A0A4Y2G6K0"/>
<organism evidence="2 3">
    <name type="scientific">Araneus ventricosus</name>
    <name type="common">Orbweaver spider</name>
    <name type="synonym">Epeira ventricosa</name>
    <dbReference type="NCBI Taxonomy" id="182803"/>
    <lineage>
        <taxon>Eukaryota</taxon>
        <taxon>Metazoa</taxon>
        <taxon>Ecdysozoa</taxon>
        <taxon>Arthropoda</taxon>
        <taxon>Chelicerata</taxon>
        <taxon>Arachnida</taxon>
        <taxon>Araneae</taxon>
        <taxon>Araneomorphae</taxon>
        <taxon>Entelegynae</taxon>
        <taxon>Araneoidea</taxon>
        <taxon>Araneidae</taxon>
        <taxon>Araneus</taxon>
    </lineage>
</organism>
<gene>
    <name evidence="2" type="ORF">AVEN_193841_1</name>
</gene>
<reference evidence="2 3" key="1">
    <citation type="journal article" date="2019" name="Sci. Rep.">
        <title>Orb-weaving spider Araneus ventricosus genome elucidates the spidroin gene catalogue.</title>
        <authorList>
            <person name="Kono N."/>
            <person name="Nakamura H."/>
            <person name="Ohtoshi R."/>
            <person name="Moran D.A.P."/>
            <person name="Shinohara A."/>
            <person name="Yoshida Y."/>
            <person name="Fujiwara M."/>
            <person name="Mori M."/>
            <person name="Tomita M."/>
            <person name="Arakawa K."/>
        </authorList>
    </citation>
    <scope>NUCLEOTIDE SEQUENCE [LARGE SCALE GENOMIC DNA]</scope>
</reference>
<comment type="caution">
    <text evidence="2">The sequence shown here is derived from an EMBL/GenBank/DDBJ whole genome shotgun (WGS) entry which is preliminary data.</text>
</comment>
<feature type="region of interest" description="Disordered" evidence="1">
    <location>
        <begin position="45"/>
        <end position="67"/>
    </location>
</feature>
<protein>
    <submittedName>
        <fullName evidence="2">Uncharacterized protein</fullName>
    </submittedName>
</protein>
<evidence type="ECO:0000313" key="3">
    <source>
        <dbReference type="Proteomes" id="UP000499080"/>
    </source>
</evidence>
<dbReference type="Proteomes" id="UP000499080">
    <property type="component" value="Unassembled WGS sequence"/>
</dbReference>